<dbReference type="EMBL" id="UNSH01000067">
    <property type="protein sequence ID" value="SZF04618.1"/>
    <property type="molecule type" value="Genomic_DNA"/>
</dbReference>
<dbReference type="VEuPathDB" id="FungiDB:BLGHR1_15415"/>
<sequence>MAYEKAAHLLGRMRMGENQYFSDYVHEYELRLLQCGGTNWSDRTKIIFLEIGINEPLGSLLLKNPPRTNNYKKWITSVKKMANQLEKMPLYRPRKCAGKKTWFIEHVEVEPQKIPRSTSTPGSISSSAIEKVKMGNLSSINMLREAIRRFYEC</sequence>
<accession>A0A383UYE4</accession>
<dbReference type="AlphaFoldDB" id="A0A383UYE4"/>
<organism evidence="1 2">
    <name type="scientific">Blumeria hordei</name>
    <name type="common">Barley powdery mildew</name>
    <name type="synonym">Blumeria graminis f. sp. hordei</name>
    <dbReference type="NCBI Taxonomy" id="2867405"/>
    <lineage>
        <taxon>Eukaryota</taxon>
        <taxon>Fungi</taxon>
        <taxon>Dikarya</taxon>
        <taxon>Ascomycota</taxon>
        <taxon>Pezizomycotina</taxon>
        <taxon>Leotiomycetes</taxon>
        <taxon>Erysiphales</taxon>
        <taxon>Erysiphaceae</taxon>
        <taxon>Blumeria</taxon>
    </lineage>
</organism>
<evidence type="ECO:0000313" key="2">
    <source>
        <dbReference type="Proteomes" id="UP000275772"/>
    </source>
</evidence>
<reference evidence="1 2" key="1">
    <citation type="submission" date="2017-11" db="EMBL/GenBank/DDBJ databases">
        <authorList>
            <person name="Kracher B."/>
        </authorList>
    </citation>
    <scope>NUCLEOTIDE SEQUENCE [LARGE SCALE GENOMIC DNA]</scope>
    <source>
        <strain evidence="1 2">RACE1</strain>
    </source>
</reference>
<evidence type="ECO:0000313" key="1">
    <source>
        <dbReference type="EMBL" id="SZF04618.1"/>
    </source>
</evidence>
<gene>
    <name evidence="1" type="ORF">BLGHR1_15415</name>
</gene>
<dbReference type="Proteomes" id="UP000275772">
    <property type="component" value="Unassembled WGS sequence"/>
</dbReference>
<proteinExistence type="predicted"/>
<protein>
    <submittedName>
        <fullName evidence="1">Uncharacterized protein</fullName>
    </submittedName>
</protein>
<name>A0A383UYE4_BLUHO</name>